<feature type="transmembrane region" description="Helical" evidence="8">
    <location>
        <begin position="257"/>
        <end position="283"/>
    </location>
</feature>
<dbReference type="InterPro" id="IPR026030">
    <property type="entry name" value="Pur-cyt_permease_Fcy2/21/22"/>
</dbReference>
<reference evidence="9" key="1">
    <citation type="journal article" date="2020" name="New Phytol.">
        <title>Comparative genomics reveals dynamic genome evolution in host specialist ectomycorrhizal fungi.</title>
        <authorList>
            <person name="Lofgren L.A."/>
            <person name="Nguyen N.H."/>
            <person name="Vilgalys R."/>
            <person name="Ruytinx J."/>
            <person name="Liao H.L."/>
            <person name="Branco S."/>
            <person name="Kuo A."/>
            <person name="LaButti K."/>
            <person name="Lipzen A."/>
            <person name="Andreopoulos W."/>
            <person name="Pangilinan J."/>
            <person name="Riley R."/>
            <person name="Hundley H."/>
            <person name="Na H."/>
            <person name="Barry K."/>
            <person name="Grigoriev I.V."/>
            <person name="Stajich J.E."/>
            <person name="Kennedy P.G."/>
        </authorList>
    </citation>
    <scope>NUCLEOTIDE SEQUENCE</scope>
    <source>
        <strain evidence="9">DOB743</strain>
    </source>
</reference>
<keyword evidence="4 8" id="KW-0812">Transmembrane</keyword>
<feature type="transmembrane region" description="Helical" evidence="8">
    <location>
        <begin position="316"/>
        <end position="341"/>
    </location>
</feature>
<keyword evidence="10" id="KW-1185">Reference proteome</keyword>
<keyword evidence="3 7" id="KW-0813">Transport</keyword>
<feature type="transmembrane region" description="Helical" evidence="8">
    <location>
        <begin position="216"/>
        <end position="237"/>
    </location>
</feature>
<gene>
    <name evidence="9" type="ORF">EV702DRAFT_1134645</name>
</gene>
<dbReference type="Gene3D" id="1.10.4160.10">
    <property type="entry name" value="Hydantoin permease"/>
    <property type="match status" value="1"/>
</dbReference>
<evidence type="ECO:0000313" key="10">
    <source>
        <dbReference type="Proteomes" id="UP000714275"/>
    </source>
</evidence>
<evidence type="ECO:0000256" key="6">
    <source>
        <dbReference type="ARBA" id="ARBA00023136"/>
    </source>
</evidence>
<dbReference type="PANTHER" id="PTHR31806">
    <property type="entry name" value="PURINE-CYTOSINE PERMEASE FCY2-RELATED"/>
    <property type="match status" value="1"/>
</dbReference>
<evidence type="ECO:0000256" key="3">
    <source>
        <dbReference type="ARBA" id="ARBA00022448"/>
    </source>
</evidence>
<keyword evidence="6 7" id="KW-0472">Membrane</keyword>
<comment type="subcellular location">
    <subcellularLocation>
        <location evidence="1">Membrane</location>
        <topology evidence="1">Multi-pass membrane protein</topology>
    </subcellularLocation>
</comment>
<dbReference type="EMBL" id="JABBWD010000055">
    <property type="protein sequence ID" value="KAG1771940.1"/>
    <property type="molecule type" value="Genomic_DNA"/>
</dbReference>
<evidence type="ECO:0000256" key="5">
    <source>
        <dbReference type="ARBA" id="ARBA00022989"/>
    </source>
</evidence>
<protein>
    <submittedName>
        <fullName evidence="9">Permease for cytosine/purines, uracil, thiamine, allantoin-domain-containing protein</fullName>
    </submittedName>
</protein>
<feature type="transmembrane region" description="Helical" evidence="8">
    <location>
        <begin position="121"/>
        <end position="143"/>
    </location>
</feature>
<dbReference type="PIRSF" id="PIRSF002744">
    <property type="entry name" value="Pur-cyt_permease"/>
    <property type="match status" value="1"/>
</dbReference>
<proteinExistence type="inferred from homology"/>
<feature type="transmembrane region" description="Helical" evidence="8">
    <location>
        <begin position="163"/>
        <end position="183"/>
    </location>
</feature>
<comment type="caution">
    <text evidence="9">The sequence shown here is derived from an EMBL/GenBank/DDBJ whole genome shotgun (WGS) entry which is preliminary data.</text>
</comment>
<accession>A0A9P7CZ51</accession>
<keyword evidence="5 8" id="KW-1133">Transmembrane helix</keyword>
<evidence type="ECO:0000256" key="8">
    <source>
        <dbReference type="SAM" id="Phobius"/>
    </source>
</evidence>
<feature type="transmembrane region" description="Helical" evidence="8">
    <location>
        <begin position="353"/>
        <end position="375"/>
    </location>
</feature>
<evidence type="ECO:0000313" key="9">
    <source>
        <dbReference type="EMBL" id="KAG1771940.1"/>
    </source>
</evidence>
<dbReference type="GO" id="GO:0005886">
    <property type="term" value="C:plasma membrane"/>
    <property type="evidence" value="ECO:0007669"/>
    <property type="project" value="TreeGrafter"/>
</dbReference>
<name>A0A9P7CZ51_9AGAM</name>
<dbReference type="Pfam" id="PF02133">
    <property type="entry name" value="Transp_cyt_pur"/>
    <property type="match status" value="1"/>
</dbReference>
<evidence type="ECO:0000256" key="1">
    <source>
        <dbReference type="ARBA" id="ARBA00004141"/>
    </source>
</evidence>
<sequence>MSDKHLHEKNSVTDLEKDSTSRDDLSAIIPGDRQGWLSHPLARSLLSWGVEERGTVPVPEEERMDTQYYKIFFVWFSMNFNILSFSAGTLGPIAFGLGLRDSCLVILFFNILAMIQSRYSFGYFGIIIPAILNLIGLCGFNILNGILGGQALASVSSNMSWDVGIVIIFIIALLISFMGYRVLNWYERVSWFPVLIAFLVALGVGGKNLYNAQPAAPASAATILSFASVIAGFVITYSAMASDFTMYYSPTVPRSTIFWYAYLGYIVPIVSLQCLGAAAVLAAPNVPSWNEGYGTEGNVGGLLEAMLSPVGNFGKFLTVLLSLSVTSNIACTLYSICFNFQVMIPAMSKVPRYVFSIVGTVIALPLSIVGAHRFYAALTNFLSLIGYWASAYGAILLVEHHYFRKGDFSTYHHAIWNVPGRLPWGAAAITAVLLSFALIIPCMNQLWYQGPIGMTSGDIGFEVAFPLAAVLYIPLRKLELKYQNTQY</sequence>
<feature type="transmembrane region" description="Helical" evidence="8">
    <location>
        <begin position="190"/>
        <end position="210"/>
    </location>
</feature>
<organism evidence="9 10">
    <name type="scientific">Suillus placidus</name>
    <dbReference type="NCBI Taxonomy" id="48579"/>
    <lineage>
        <taxon>Eukaryota</taxon>
        <taxon>Fungi</taxon>
        <taxon>Dikarya</taxon>
        <taxon>Basidiomycota</taxon>
        <taxon>Agaricomycotina</taxon>
        <taxon>Agaricomycetes</taxon>
        <taxon>Agaricomycetidae</taxon>
        <taxon>Boletales</taxon>
        <taxon>Suillineae</taxon>
        <taxon>Suillaceae</taxon>
        <taxon>Suillus</taxon>
    </lineage>
</organism>
<evidence type="ECO:0000256" key="2">
    <source>
        <dbReference type="ARBA" id="ARBA00008974"/>
    </source>
</evidence>
<dbReference type="InterPro" id="IPR001248">
    <property type="entry name" value="Pur-cyt_permease"/>
</dbReference>
<feature type="transmembrane region" description="Helical" evidence="8">
    <location>
        <begin position="68"/>
        <end position="87"/>
    </location>
</feature>
<dbReference type="AlphaFoldDB" id="A0A9P7CZ51"/>
<dbReference type="GO" id="GO:0022857">
    <property type="term" value="F:transmembrane transporter activity"/>
    <property type="evidence" value="ECO:0007669"/>
    <property type="project" value="InterPro"/>
</dbReference>
<dbReference type="PANTHER" id="PTHR31806:SF5">
    <property type="entry name" value="PURINE-CYTOSINE PERMEASE FCY21"/>
    <property type="match status" value="1"/>
</dbReference>
<dbReference type="OrthoDB" id="2116389at2759"/>
<evidence type="ECO:0000256" key="4">
    <source>
        <dbReference type="ARBA" id="ARBA00022692"/>
    </source>
</evidence>
<evidence type="ECO:0000256" key="7">
    <source>
        <dbReference type="PIRNR" id="PIRNR002744"/>
    </source>
</evidence>
<comment type="similarity">
    <text evidence="2 7">Belongs to the purine-cytosine permease (2.A.39) family.</text>
</comment>
<feature type="transmembrane region" description="Helical" evidence="8">
    <location>
        <begin position="381"/>
        <end position="403"/>
    </location>
</feature>
<feature type="transmembrane region" description="Helical" evidence="8">
    <location>
        <begin position="459"/>
        <end position="475"/>
    </location>
</feature>
<dbReference type="Proteomes" id="UP000714275">
    <property type="component" value="Unassembled WGS sequence"/>
</dbReference>
<feature type="transmembrane region" description="Helical" evidence="8">
    <location>
        <begin position="424"/>
        <end position="447"/>
    </location>
</feature>
<feature type="transmembrane region" description="Helical" evidence="8">
    <location>
        <begin position="93"/>
        <end position="114"/>
    </location>
</feature>